<dbReference type="Pfam" id="PF01075">
    <property type="entry name" value="Glyco_transf_9"/>
    <property type="match status" value="1"/>
</dbReference>
<proteinExistence type="predicted"/>
<comment type="caution">
    <text evidence="3">The sequence shown here is derived from an EMBL/GenBank/DDBJ whole genome shotgun (WGS) entry which is preliminary data.</text>
</comment>
<dbReference type="AlphaFoldDB" id="A0A367GM58"/>
<evidence type="ECO:0000313" key="4">
    <source>
        <dbReference type="Proteomes" id="UP000253209"/>
    </source>
</evidence>
<keyword evidence="2" id="KW-0808">Transferase</keyword>
<dbReference type="SUPFAM" id="SSF53756">
    <property type="entry name" value="UDP-Glycosyltransferase/glycogen phosphorylase"/>
    <property type="match status" value="1"/>
</dbReference>
<evidence type="ECO:0000256" key="1">
    <source>
        <dbReference type="ARBA" id="ARBA00022676"/>
    </source>
</evidence>
<sequence>MAANRNLFRLTRFVLLKVPYVFRLFARFRGAKKKLLIIKADAIGDYVLFRNFIETIKYSGKFKNHELHLLGNEIWRDLALHHDATHITNFIFTRPNHLYYSPWIVLRLGWQLFKGNYEVVLNPNSTRNFITDGFAGLTAAKHIIGFYSDTEGIPGKYKIKTDKFYTRLINLPSSVYFEFHRSRYFIEKVLGEPVNLTQPYFKLPVVKRKGILIFPGAGLPERGWQPERFAALINVLTRYTSQTIYIAGGSNEVSANNLITKLTTANNVINITGKTTVPELVSLIASSALVIGNDSSAIHIAAATSTPSVCITGGGHFRRFVPYPREIDNGPFCIYQKLPCYNCNWECMHQVTPQQTFPCIDEIDVERVWQSLAVNYPFISDSI</sequence>
<dbReference type="GO" id="GO:0008713">
    <property type="term" value="F:ADP-heptose-lipopolysaccharide heptosyltransferase activity"/>
    <property type="evidence" value="ECO:0007669"/>
    <property type="project" value="TreeGrafter"/>
</dbReference>
<dbReference type="InterPro" id="IPR002201">
    <property type="entry name" value="Glyco_trans_9"/>
</dbReference>
<dbReference type="PANTHER" id="PTHR30160">
    <property type="entry name" value="TETRAACYLDISACCHARIDE 4'-KINASE-RELATED"/>
    <property type="match status" value="1"/>
</dbReference>
<dbReference type="EMBL" id="QGDC01000006">
    <property type="protein sequence ID" value="RCH54557.1"/>
    <property type="molecule type" value="Genomic_DNA"/>
</dbReference>
<evidence type="ECO:0000256" key="2">
    <source>
        <dbReference type="ARBA" id="ARBA00022679"/>
    </source>
</evidence>
<dbReference type="Proteomes" id="UP000253209">
    <property type="component" value="Unassembled WGS sequence"/>
</dbReference>
<dbReference type="GO" id="GO:0009244">
    <property type="term" value="P:lipopolysaccharide core region biosynthetic process"/>
    <property type="evidence" value="ECO:0007669"/>
    <property type="project" value="TreeGrafter"/>
</dbReference>
<keyword evidence="1" id="KW-0328">Glycosyltransferase</keyword>
<dbReference type="Gene3D" id="3.40.50.2000">
    <property type="entry name" value="Glycogen Phosphorylase B"/>
    <property type="match status" value="2"/>
</dbReference>
<reference evidence="3 4" key="1">
    <citation type="submission" date="2018-05" db="EMBL/GenBank/DDBJ databases">
        <title>Mucilaginibacter hurinus sp. nov., isolated from briquette warehouse soil.</title>
        <authorList>
            <person name="Choi L."/>
        </authorList>
    </citation>
    <scope>NUCLEOTIDE SEQUENCE [LARGE SCALE GENOMIC DNA]</scope>
    <source>
        <strain evidence="3 4">ZR32</strain>
    </source>
</reference>
<dbReference type="CDD" id="cd03789">
    <property type="entry name" value="GT9_LPS_heptosyltransferase"/>
    <property type="match status" value="1"/>
</dbReference>
<dbReference type="InterPro" id="IPR051199">
    <property type="entry name" value="LPS_LOS_Heptosyltrfase"/>
</dbReference>
<evidence type="ECO:0000313" key="3">
    <source>
        <dbReference type="EMBL" id="RCH54557.1"/>
    </source>
</evidence>
<dbReference type="GO" id="GO:0005829">
    <property type="term" value="C:cytosol"/>
    <property type="evidence" value="ECO:0007669"/>
    <property type="project" value="TreeGrafter"/>
</dbReference>
<accession>A0A367GM58</accession>
<name>A0A367GM58_9SPHI</name>
<evidence type="ECO:0008006" key="5">
    <source>
        <dbReference type="Google" id="ProtNLM"/>
    </source>
</evidence>
<gene>
    <name evidence="3" type="ORF">DJ568_12105</name>
</gene>
<organism evidence="3 4">
    <name type="scientific">Mucilaginibacter hurinus</name>
    <dbReference type="NCBI Taxonomy" id="2201324"/>
    <lineage>
        <taxon>Bacteria</taxon>
        <taxon>Pseudomonadati</taxon>
        <taxon>Bacteroidota</taxon>
        <taxon>Sphingobacteriia</taxon>
        <taxon>Sphingobacteriales</taxon>
        <taxon>Sphingobacteriaceae</taxon>
        <taxon>Mucilaginibacter</taxon>
    </lineage>
</organism>
<protein>
    <recommendedName>
        <fullName evidence="5">Glycosyltransferase family 9 protein</fullName>
    </recommendedName>
</protein>
<dbReference type="PANTHER" id="PTHR30160:SF1">
    <property type="entry name" value="LIPOPOLYSACCHARIDE 1,2-N-ACETYLGLUCOSAMINETRANSFERASE-RELATED"/>
    <property type="match status" value="1"/>
</dbReference>
<keyword evidence="4" id="KW-1185">Reference proteome</keyword>